<dbReference type="InterPro" id="IPR021109">
    <property type="entry name" value="Peptidase_aspartic_dom_sf"/>
</dbReference>
<evidence type="ECO:0000313" key="3">
    <source>
        <dbReference type="Proteomes" id="UP001165082"/>
    </source>
</evidence>
<feature type="domain" description="Peptidase A1" evidence="1">
    <location>
        <begin position="45"/>
        <end position="222"/>
    </location>
</feature>
<accession>A0A9W7ANP1</accession>
<proteinExistence type="predicted"/>
<dbReference type="OrthoDB" id="660550at2759"/>
<dbReference type="Pfam" id="PF00026">
    <property type="entry name" value="Asp"/>
    <property type="match status" value="1"/>
</dbReference>
<reference evidence="2" key="1">
    <citation type="submission" date="2022-07" db="EMBL/GenBank/DDBJ databases">
        <title>Genome analysis of Parmales, a sister group of diatoms, reveals the evolutionary specialization of diatoms from phago-mixotrophs to photoautotrophs.</title>
        <authorList>
            <person name="Ban H."/>
            <person name="Sato S."/>
            <person name="Yoshikawa S."/>
            <person name="Kazumasa Y."/>
            <person name="Nakamura Y."/>
            <person name="Ichinomiya M."/>
            <person name="Saitoh K."/>
            <person name="Sato N."/>
            <person name="Blanc-Mathieu R."/>
            <person name="Endo H."/>
            <person name="Kuwata A."/>
            <person name="Ogata H."/>
        </authorList>
    </citation>
    <scope>NUCLEOTIDE SEQUENCE</scope>
</reference>
<dbReference type="Gene3D" id="2.40.70.10">
    <property type="entry name" value="Acid Proteases"/>
    <property type="match status" value="1"/>
</dbReference>
<dbReference type="EMBL" id="BRXZ01001667">
    <property type="protein sequence ID" value="GMH76311.1"/>
    <property type="molecule type" value="Genomic_DNA"/>
</dbReference>
<organism evidence="2 3">
    <name type="scientific">Triparma retinervis</name>
    <dbReference type="NCBI Taxonomy" id="2557542"/>
    <lineage>
        <taxon>Eukaryota</taxon>
        <taxon>Sar</taxon>
        <taxon>Stramenopiles</taxon>
        <taxon>Ochrophyta</taxon>
        <taxon>Bolidophyceae</taxon>
        <taxon>Parmales</taxon>
        <taxon>Triparmaceae</taxon>
        <taxon>Triparma</taxon>
    </lineage>
</organism>
<dbReference type="AlphaFoldDB" id="A0A9W7ANP1"/>
<dbReference type="SUPFAM" id="SSF50630">
    <property type="entry name" value="Acid proteases"/>
    <property type="match status" value="1"/>
</dbReference>
<keyword evidence="3" id="KW-1185">Reference proteome</keyword>
<sequence length="227" mass="25123">MGLSLRMASPFKIDGIQHPGDLSRRIMGGFPSGRRFLGLEIDRLQAHSADLNSNLSGPSNVIFGGLHAAPGEYSWTETLPRSQTDWFVEILMNMGDDDWHKVRVLVDTGCSHFKVSESVARQMSEAWGCDISKPNVRRAKLGGGAVHVRVAGREMVVKAKDLVLKEDPDVDDGGRECNRIKVCSGERLKSYDGREYDCVFGMAFLAGFKAVAFDYELRKVGFLGREP</sequence>
<evidence type="ECO:0000259" key="1">
    <source>
        <dbReference type="Pfam" id="PF00026"/>
    </source>
</evidence>
<evidence type="ECO:0000313" key="2">
    <source>
        <dbReference type="EMBL" id="GMH76311.1"/>
    </source>
</evidence>
<protein>
    <recommendedName>
        <fullName evidence="1">Peptidase A1 domain-containing protein</fullName>
    </recommendedName>
</protein>
<dbReference type="Proteomes" id="UP001165082">
    <property type="component" value="Unassembled WGS sequence"/>
</dbReference>
<gene>
    <name evidence="2" type="ORF">TrRE_jg4212</name>
</gene>
<comment type="caution">
    <text evidence="2">The sequence shown here is derived from an EMBL/GenBank/DDBJ whole genome shotgun (WGS) entry which is preliminary data.</text>
</comment>
<name>A0A9W7ANP1_9STRA</name>
<dbReference type="InterPro" id="IPR033121">
    <property type="entry name" value="PEPTIDASE_A1"/>
</dbReference>